<keyword evidence="3 6" id="KW-0812">Transmembrane</keyword>
<feature type="domain" description="DUF2179" evidence="7">
    <location>
        <begin position="220"/>
        <end position="274"/>
    </location>
</feature>
<name>A0A0B4FMZ3_9FUSO</name>
<organism evidence="8 9">
    <name type="scientific">Fusobacterium necrophorum subsp. funduliforme B35</name>
    <dbReference type="NCBI Taxonomy" id="1226633"/>
    <lineage>
        <taxon>Bacteria</taxon>
        <taxon>Fusobacteriati</taxon>
        <taxon>Fusobacteriota</taxon>
        <taxon>Fusobacteriia</taxon>
        <taxon>Fusobacteriales</taxon>
        <taxon>Fusobacteriaceae</taxon>
        <taxon>Fusobacterium</taxon>
    </lineage>
</organism>
<feature type="transmembrane region" description="Helical" evidence="6">
    <location>
        <begin position="153"/>
        <end position="178"/>
    </location>
</feature>
<evidence type="ECO:0000256" key="2">
    <source>
        <dbReference type="ARBA" id="ARBA00022475"/>
    </source>
</evidence>
<evidence type="ECO:0000256" key="1">
    <source>
        <dbReference type="ARBA" id="ARBA00004651"/>
    </source>
</evidence>
<proteinExistence type="predicted"/>
<keyword evidence="5 6" id="KW-0472">Membrane</keyword>
<evidence type="ECO:0000313" key="9">
    <source>
        <dbReference type="Proteomes" id="UP000031184"/>
    </source>
</evidence>
<feature type="transmembrane region" description="Helical" evidence="6">
    <location>
        <begin position="106"/>
        <end position="132"/>
    </location>
</feature>
<dbReference type="Pfam" id="PF02588">
    <property type="entry name" value="YitT_membrane"/>
    <property type="match status" value="1"/>
</dbReference>
<keyword evidence="2" id="KW-1003">Cell membrane</keyword>
<evidence type="ECO:0000313" key="8">
    <source>
        <dbReference type="EMBL" id="KID48677.1"/>
    </source>
</evidence>
<dbReference type="Proteomes" id="UP000031184">
    <property type="component" value="Unassembled WGS sequence"/>
</dbReference>
<dbReference type="InterPro" id="IPR015867">
    <property type="entry name" value="N-reg_PII/ATP_PRibTrfase_C"/>
</dbReference>
<evidence type="ECO:0000256" key="4">
    <source>
        <dbReference type="ARBA" id="ARBA00022989"/>
    </source>
</evidence>
<dbReference type="PIRSF" id="PIRSF006483">
    <property type="entry name" value="Membrane_protein_YitT"/>
    <property type="match status" value="1"/>
</dbReference>
<evidence type="ECO:0000256" key="3">
    <source>
        <dbReference type="ARBA" id="ARBA00022692"/>
    </source>
</evidence>
<evidence type="ECO:0000259" key="7">
    <source>
        <dbReference type="Pfam" id="PF10035"/>
    </source>
</evidence>
<keyword evidence="4 6" id="KW-1133">Transmembrane helix</keyword>
<dbReference type="EMBL" id="AUZI01000021">
    <property type="protein sequence ID" value="KID48677.1"/>
    <property type="molecule type" value="Genomic_DNA"/>
</dbReference>
<comment type="caution">
    <text evidence="8">The sequence shown here is derived from an EMBL/GenBank/DDBJ whole genome shotgun (WGS) entry which is preliminary data.</text>
</comment>
<accession>A0A0B4FMZ3</accession>
<dbReference type="Gene3D" id="3.30.70.120">
    <property type="match status" value="1"/>
</dbReference>
<evidence type="ECO:0000256" key="5">
    <source>
        <dbReference type="ARBA" id="ARBA00023136"/>
    </source>
</evidence>
<gene>
    <name evidence="8" type="ORF">C095_08035</name>
</gene>
<dbReference type="PANTHER" id="PTHR33545">
    <property type="entry name" value="UPF0750 MEMBRANE PROTEIN YITT-RELATED"/>
    <property type="match status" value="1"/>
</dbReference>
<protein>
    <submittedName>
        <fullName evidence="8">Transporter</fullName>
    </submittedName>
</protein>
<dbReference type="InterPro" id="IPR051461">
    <property type="entry name" value="UPF0750_membrane"/>
</dbReference>
<dbReference type="PATRIC" id="fig|1226633.4.peg.1617"/>
<dbReference type="PANTHER" id="PTHR33545:SF5">
    <property type="entry name" value="UPF0750 MEMBRANE PROTEIN YITT"/>
    <property type="match status" value="1"/>
</dbReference>
<dbReference type="AlphaFoldDB" id="A0A0B4FMZ3"/>
<dbReference type="InterPro" id="IPR019264">
    <property type="entry name" value="DUF2179"/>
</dbReference>
<sequence>MKKKHLLLIRDYGYISFACILMGFAINYFYISNKLAEGGVAGITLILHYLSDISASYLYLIINLPLLVISWKFLGKDFSLKTIYGTFVLSFFIEFFSYLRTPIPDFLLASLFGGALVGISLGIIFISGGSSGGTDIIAKLIHHYFGISIGKTLLILDFIILSFVAFLFGKLIFMYTLIAVTVSSKMIDLIQEGIDEAKGIFIITSKPKEMKTAIIEQIGRGVTFLHGEGGFSGENLKILYCVVGKYQLLSLKKIVKELDSHAFVTVTNVHEVLGNGFKKLQEEEKKLTEPRYYSSTMILG</sequence>
<feature type="transmembrane region" description="Helical" evidence="6">
    <location>
        <begin position="12"/>
        <end position="31"/>
    </location>
</feature>
<dbReference type="Pfam" id="PF10035">
    <property type="entry name" value="DUF2179"/>
    <property type="match status" value="1"/>
</dbReference>
<reference evidence="8 9" key="1">
    <citation type="submission" date="2013-08" db="EMBL/GenBank/DDBJ databases">
        <title>An opportunistic ruminal bacterium that causes liver abscesses in cattle.</title>
        <authorList>
            <person name="Benahmed F.H."/>
            <person name="Rasmussen M."/>
            <person name="Harbottle H."/>
            <person name="Soppet D."/>
            <person name="Nagaraja T.G."/>
            <person name="Davidson M."/>
        </authorList>
    </citation>
    <scope>NUCLEOTIDE SEQUENCE [LARGE SCALE GENOMIC DNA]</scope>
    <source>
        <strain evidence="8 9">B35</strain>
    </source>
</reference>
<dbReference type="CDD" id="cd16380">
    <property type="entry name" value="YitT_C"/>
    <property type="match status" value="1"/>
</dbReference>
<feature type="transmembrane region" description="Helical" evidence="6">
    <location>
        <begin position="82"/>
        <end position="100"/>
    </location>
</feature>
<dbReference type="InterPro" id="IPR003740">
    <property type="entry name" value="YitT"/>
</dbReference>
<evidence type="ECO:0000256" key="6">
    <source>
        <dbReference type="SAM" id="Phobius"/>
    </source>
</evidence>
<comment type="subcellular location">
    <subcellularLocation>
        <location evidence="1">Cell membrane</location>
        <topology evidence="1">Multi-pass membrane protein</topology>
    </subcellularLocation>
</comment>
<dbReference type="GO" id="GO:0005886">
    <property type="term" value="C:plasma membrane"/>
    <property type="evidence" value="ECO:0007669"/>
    <property type="project" value="UniProtKB-SubCell"/>
</dbReference>